<accession>D3EQE4</accession>
<dbReference type="STRING" id="1453429.UCYN_10190"/>
<evidence type="ECO:0000313" key="1">
    <source>
        <dbReference type="EMBL" id="ADB95694.1"/>
    </source>
</evidence>
<dbReference type="Proteomes" id="UP000001405">
    <property type="component" value="Chromosome"/>
</dbReference>
<evidence type="ECO:0000313" key="2">
    <source>
        <dbReference type="Proteomes" id="UP000001405"/>
    </source>
</evidence>
<organism evidence="2">
    <name type="scientific">Atelocyanobacterium thalassa (isolate ALOHA)</name>
    <dbReference type="NCBI Taxonomy" id="1453429"/>
    <lineage>
        <taxon>Bacteria</taxon>
        <taxon>Bacillati</taxon>
        <taxon>Cyanobacteriota</taxon>
        <taxon>Cyanophyceae</taxon>
        <taxon>Oscillatoriophycideae</taxon>
        <taxon>Chroococcales</taxon>
        <taxon>Aphanothecaceae</taxon>
        <taxon>Candidatus Atelocyanobacterium</taxon>
        <taxon>Candidatus Atelocyanobacterium thalassae</taxon>
    </lineage>
</organism>
<dbReference type="Gene3D" id="3.40.30.10">
    <property type="entry name" value="Glutaredoxin"/>
    <property type="match status" value="1"/>
</dbReference>
<dbReference type="KEGG" id="cyu:UCYN_10190"/>
<gene>
    <name evidence="1" type="ordered locus">UCYN_10190</name>
</gene>
<sequence length="180" mass="20240">MAIAKFNHKFISIILVEVCLFFLLFLGISPSQALASMYDDHFDGNVFIVYAGNGSLVPAKTTLHDSLKRQIPTVIVYYLDDSPNSKQFAATVSKIQEFYGRAANIIPVTVDSIPVKDTYTKEELGYYYQDVVPQIVILDSHGQKALDVKGQVDYEVIDDALREIFDLLPRSESIELKRLS</sequence>
<dbReference type="RefSeq" id="WP_012954381.1">
    <property type="nucleotide sequence ID" value="NC_013771.1"/>
</dbReference>
<dbReference type="InterPro" id="IPR048069">
    <property type="entry name" value="Thylak_slr1796"/>
</dbReference>
<evidence type="ECO:0008006" key="3">
    <source>
        <dbReference type="Google" id="ProtNLM"/>
    </source>
</evidence>
<dbReference type="PATRIC" id="fig|713887.8.peg.950"/>
<name>D3EQE4_ATETH</name>
<keyword evidence="2" id="KW-1185">Reference proteome</keyword>
<dbReference type="EMBL" id="CP001842">
    <property type="protein sequence ID" value="ADB95694.1"/>
    <property type="molecule type" value="Genomic_DNA"/>
</dbReference>
<proteinExistence type="predicted"/>
<dbReference type="OrthoDB" id="423037at2"/>
<protein>
    <recommendedName>
        <fullName evidence="3">Thioredoxin domain-containing protein</fullName>
    </recommendedName>
</protein>
<reference evidence="1 2" key="1">
    <citation type="journal article" date="2010" name="Nature">
        <title>Metabolic streamlining in an open-ocean nitrogen-fixing cyanobacterium.</title>
        <authorList>
            <person name="Tripp H.J."/>
            <person name="Bench S.R."/>
            <person name="Turk K.A."/>
            <person name="Foster R.A."/>
            <person name="Desany B.A."/>
            <person name="Niazi F."/>
            <person name="Affourtit J.P."/>
            <person name="Zehr J.P."/>
        </authorList>
    </citation>
    <scope>NUCLEOTIDE SEQUENCE [LARGE SCALE GENOMIC DNA]</scope>
    <source>
        <strain evidence="2">ALOHA</strain>
    </source>
</reference>
<dbReference type="InterPro" id="IPR036249">
    <property type="entry name" value="Thioredoxin-like_sf"/>
</dbReference>
<dbReference type="HOGENOM" id="CLU_093809_0_0_3"/>
<dbReference type="NCBIfam" id="NF038096">
    <property type="entry name" value="thylak_slr1796"/>
    <property type="match status" value="1"/>
</dbReference>
<dbReference type="SUPFAM" id="SSF52833">
    <property type="entry name" value="Thioredoxin-like"/>
    <property type="match status" value="1"/>
</dbReference>
<dbReference type="AlphaFoldDB" id="D3EQE4"/>